<evidence type="ECO:0000256" key="6">
    <source>
        <dbReference type="ARBA" id="ARBA00022989"/>
    </source>
</evidence>
<feature type="transmembrane region" description="Helical" evidence="8">
    <location>
        <begin position="12"/>
        <end position="33"/>
    </location>
</feature>
<dbReference type="eggNOG" id="COG1177">
    <property type="taxonomic scope" value="Bacteria"/>
</dbReference>
<dbReference type="PROSITE" id="PS50928">
    <property type="entry name" value="ABC_TM1"/>
    <property type="match status" value="1"/>
</dbReference>
<evidence type="ECO:0000256" key="7">
    <source>
        <dbReference type="ARBA" id="ARBA00023136"/>
    </source>
</evidence>
<feature type="transmembrane region" description="Helical" evidence="8">
    <location>
        <begin position="100"/>
        <end position="123"/>
    </location>
</feature>
<keyword evidence="6 8" id="KW-1133">Transmembrane helix</keyword>
<evidence type="ECO:0000313" key="10">
    <source>
        <dbReference type="EMBL" id="ABD86833.1"/>
    </source>
</evidence>
<dbReference type="GO" id="GO:0005886">
    <property type="term" value="C:plasma membrane"/>
    <property type="evidence" value="ECO:0007669"/>
    <property type="project" value="UniProtKB-SubCell"/>
</dbReference>
<dbReference type="KEGG" id="rpc:RPC_1271"/>
<dbReference type="HOGENOM" id="CLU_016047_3_4_5"/>
<evidence type="ECO:0000256" key="1">
    <source>
        <dbReference type="ARBA" id="ARBA00004429"/>
    </source>
</evidence>
<keyword evidence="3" id="KW-1003">Cell membrane</keyword>
<keyword evidence="7 8" id="KW-0472">Membrane</keyword>
<feature type="domain" description="ABC transmembrane type-1" evidence="9">
    <location>
        <begin position="61"/>
        <end position="251"/>
    </location>
</feature>
<dbReference type="CDD" id="cd06261">
    <property type="entry name" value="TM_PBP2"/>
    <property type="match status" value="1"/>
</dbReference>
<dbReference type="PANTHER" id="PTHR43357:SF4">
    <property type="entry name" value="INNER MEMBRANE ABC TRANSPORTER PERMEASE PROTEIN YDCV"/>
    <property type="match status" value="1"/>
</dbReference>
<proteinExistence type="inferred from homology"/>
<dbReference type="OrthoDB" id="5622164at2"/>
<keyword evidence="2 8" id="KW-0813">Transport</keyword>
<evidence type="ECO:0000256" key="8">
    <source>
        <dbReference type="RuleBase" id="RU363032"/>
    </source>
</evidence>
<keyword evidence="4" id="KW-0997">Cell inner membrane</keyword>
<dbReference type="SUPFAM" id="SSF161098">
    <property type="entry name" value="MetI-like"/>
    <property type="match status" value="1"/>
</dbReference>
<evidence type="ECO:0000259" key="9">
    <source>
        <dbReference type="PROSITE" id="PS50928"/>
    </source>
</evidence>
<comment type="similarity">
    <text evidence="8">Belongs to the binding-protein-dependent transport system permease family.</text>
</comment>
<evidence type="ECO:0000256" key="4">
    <source>
        <dbReference type="ARBA" id="ARBA00022519"/>
    </source>
</evidence>
<dbReference type="InterPro" id="IPR000515">
    <property type="entry name" value="MetI-like"/>
</dbReference>
<accession>Q219V3</accession>
<dbReference type="Gene3D" id="1.10.3720.10">
    <property type="entry name" value="MetI-like"/>
    <property type="match status" value="1"/>
</dbReference>
<comment type="subcellular location">
    <subcellularLocation>
        <location evidence="1">Cell inner membrane</location>
        <topology evidence="1">Multi-pass membrane protein</topology>
    </subcellularLocation>
    <subcellularLocation>
        <location evidence="8">Cell membrane</location>
        <topology evidence="8">Multi-pass membrane protein</topology>
    </subcellularLocation>
</comment>
<evidence type="ECO:0000256" key="2">
    <source>
        <dbReference type="ARBA" id="ARBA00022448"/>
    </source>
</evidence>
<sequence>MRDRLIFTGQLLFTLLVAGFLVVPALLSISAGVTENYFRGISSGLTLRWVIQVFDLYSDTILLSFVIAFATLAVTLLVGVPAAYALHVRGGTLSRLIEEIITLPLAIPGLAIALALLLAYGGFGGFRRSWLFILVGHVVFTMPFMVRSVMAVFATIDIKTLDEGAASLGAAPWRRFVDIIVPNARPGILAGALMVVTLSLGEFNLTWMLHTPMTKTLPVGLADSYASMRLEVASAYTLIFFIMIVPLLVAMQMFADEGRDR</sequence>
<dbReference type="Pfam" id="PF00528">
    <property type="entry name" value="BPD_transp_1"/>
    <property type="match status" value="1"/>
</dbReference>
<dbReference type="AlphaFoldDB" id="Q219V3"/>
<dbReference type="PANTHER" id="PTHR43357">
    <property type="entry name" value="INNER MEMBRANE ABC TRANSPORTER PERMEASE PROTEIN YDCV"/>
    <property type="match status" value="1"/>
</dbReference>
<dbReference type="InterPro" id="IPR035906">
    <property type="entry name" value="MetI-like_sf"/>
</dbReference>
<dbReference type="STRING" id="316056.RPC_1271"/>
<dbReference type="EMBL" id="CP000301">
    <property type="protein sequence ID" value="ABD86833.1"/>
    <property type="molecule type" value="Genomic_DNA"/>
</dbReference>
<feature type="transmembrane region" description="Helical" evidence="8">
    <location>
        <begin position="129"/>
        <end position="146"/>
    </location>
</feature>
<dbReference type="RefSeq" id="WP_011471738.1">
    <property type="nucleotide sequence ID" value="NC_007925.1"/>
</dbReference>
<name>Q219V3_RHOPB</name>
<feature type="transmembrane region" description="Helical" evidence="8">
    <location>
        <begin position="61"/>
        <end position="88"/>
    </location>
</feature>
<gene>
    <name evidence="10" type="ordered locus">RPC_1271</name>
</gene>
<dbReference type="GO" id="GO:0055085">
    <property type="term" value="P:transmembrane transport"/>
    <property type="evidence" value="ECO:0007669"/>
    <property type="project" value="InterPro"/>
</dbReference>
<protein>
    <submittedName>
        <fullName evidence="10">Binding-protein-dependent transport systems inner membrane component</fullName>
    </submittedName>
</protein>
<feature type="transmembrane region" description="Helical" evidence="8">
    <location>
        <begin position="188"/>
        <end position="209"/>
    </location>
</feature>
<evidence type="ECO:0000256" key="3">
    <source>
        <dbReference type="ARBA" id="ARBA00022475"/>
    </source>
</evidence>
<keyword evidence="5 8" id="KW-0812">Transmembrane</keyword>
<organism evidence="10">
    <name type="scientific">Rhodopseudomonas palustris (strain BisB18)</name>
    <dbReference type="NCBI Taxonomy" id="316056"/>
    <lineage>
        <taxon>Bacteria</taxon>
        <taxon>Pseudomonadati</taxon>
        <taxon>Pseudomonadota</taxon>
        <taxon>Alphaproteobacteria</taxon>
        <taxon>Hyphomicrobiales</taxon>
        <taxon>Nitrobacteraceae</taxon>
        <taxon>Rhodopseudomonas</taxon>
    </lineage>
</organism>
<reference evidence="10" key="1">
    <citation type="submission" date="2006-03" db="EMBL/GenBank/DDBJ databases">
        <title>Complete sequence of Rhodopseudomonas palustris BisB18.</title>
        <authorList>
            <consortium name="US DOE Joint Genome Institute"/>
            <person name="Copeland A."/>
            <person name="Lucas S."/>
            <person name="Lapidus A."/>
            <person name="Barry K."/>
            <person name="Detter J.C."/>
            <person name="Glavina del Rio T."/>
            <person name="Hammon N."/>
            <person name="Israni S."/>
            <person name="Dalin E."/>
            <person name="Tice H."/>
            <person name="Pitluck S."/>
            <person name="Chain P."/>
            <person name="Malfatti S."/>
            <person name="Shin M."/>
            <person name="Vergez L."/>
            <person name="Schmutz J."/>
            <person name="Larimer F."/>
            <person name="Land M."/>
            <person name="Hauser L."/>
            <person name="Pelletier D.A."/>
            <person name="Kyrpides N."/>
            <person name="Anderson I."/>
            <person name="Oda Y."/>
            <person name="Harwood C.S."/>
            <person name="Richardson P."/>
        </authorList>
    </citation>
    <scope>NUCLEOTIDE SEQUENCE [LARGE SCALE GENOMIC DNA]</scope>
    <source>
        <strain evidence="10">BisB18</strain>
    </source>
</reference>
<feature type="transmembrane region" description="Helical" evidence="8">
    <location>
        <begin position="233"/>
        <end position="255"/>
    </location>
</feature>
<evidence type="ECO:0000256" key="5">
    <source>
        <dbReference type="ARBA" id="ARBA00022692"/>
    </source>
</evidence>